<evidence type="ECO:0000259" key="1">
    <source>
        <dbReference type="Pfam" id="PF23756"/>
    </source>
</evidence>
<dbReference type="Proteomes" id="UP000695007">
    <property type="component" value="Unplaced"/>
</dbReference>
<dbReference type="GO" id="GO:0032527">
    <property type="term" value="P:protein exit from endoplasmic reticulum"/>
    <property type="evidence" value="ECO:0007669"/>
    <property type="project" value="TreeGrafter"/>
</dbReference>
<dbReference type="PANTHER" id="PTHR23287">
    <property type="entry name" value="RUBY-EYE2-LIKE PROTEIN"/>
    <property type="match status" value="1"/>
</dbReference>
<reference evidence="3" key="1">
    <citation type="submission" date="2025-08" db="UniProtKB">
        <authorList>
            <consortium name="RefSeq"/>
        </authorList>
    </citation>
    <scope>IDENTIFICATION</scope>
</reference>
<dbReference type="PANTHER" id="PTHR23287:SF16">
    <property type="entry name" value="TECTONIN BETA-PROPELLER REPEAT-CONTAINING PROTEIN 2"/>
    <property type="match status" value="1"/>
</dbReference>
<sequence>MANLISQDNDNPLQEWAPLTTLLEKIPDKYKIGLFNRDINFTCIDVITKFIAVGTNHGVVYWFNRKTEEIETLGCQDTNSIITCIQVISTVDYMVAAGNNRGVVTIFQIPKQLPDSLPETWKPKKKKQVERFNISELHKVSVTSVQWSKNGMKLFSGDENGLVVLTKIDFHMHLSKSTEFLNETYSVVQLSYQNGLLLISTLFRTIIVDINHDNKITQVGQKDRKFLGKFGAIFAKNKNYIDQPIIYASRPGLRIWQADRKGIVLKTLILKEAIKVDQAKVKLLNPAPDNARRKTQENPTFGLVMTFSDDLLVTYNNDIVYFISPSTNTITSVITDLRKVTDIACCNDEIFILEGERNILRIAGYPEIIPFNAAKNRFMNQLKSISELNNPITSGLENLRTKWKLTPIISALPFDKVKSMNNEQPRTISPSVTIGVDTTSIINAHEAIEMSSTISTKSHHPLSTEVNLINNQFNIEDTKFLMDCKDIFQKIGEQDFEEIVFTPQRKSDGLKKEIANTEASQIKTMTTESRDIPINSHKHNINNGLTESGNSIQQMQNIDTDYVLKSDNNLESIEKSIQDREKLLFNYLNLDLSIYITKNQNCNLKSNDCSSIDFNEAYTNDLTCSYNIDQNCDSLASESTVKNTDNYKTELIKFEDSDSNKKCPDTQQLCDNKSDLTYQKISEAKFNAQSKQFVRSIMYEDSDDWILLG</sequence>
<evidence type="ECO:0000313" key="3">
    <source>
        <dbReference type="RefSeq" id="XP_011497895.1"/>
    </source>
</evidence>
<protein>
    <submittedName>
        <fullName evidence="3">WD repeat-containing protein CG11141</fullName>
    </submittedName>
</protein>
<organism evidence="2 3">
    <name type="scientific">Ceratosolen solmsi marchali</name>
    <dbReference type="NCBI Taxonomy" id="326594"/>
    <lineage>
        <taxon>Eukaryota</taxon>
        <taxon>Metazoa</taxon>
        <taxon>Ecdysozoa</taxon>
        <taxon>Arthropoda</taxon>
        <taxon>Hexapoda</taxon>
        <taxon>Insecta</taxon>
        <taxon>Pterygota</taxon>
        <taxon>Neoptera</taxon>
        <taxon>Endopterygota</taxon>
        <taxon>Hymenoptera</taxon>
        <taxon>Apocrita</taxon>
        <taxon>Proctotrupomorpha</taxon>
        <taxon>Chalcidoidea</taxon>
        <taxon>Agaonidae</taxon>
        <taxon>Agaoninae</taxon>
        <taxon>Ceratosolen</taxon>
    </lineage>
</organism>
<dbReference type="RefSeq" id="XP_011497895.1">
    <property type="nucleotide sequence ID" value="XM_011499593.1"/>
</dbReference>
<gene>
    <name evidence="3" type="primary">LOC105362219</name>
</gene>
<feature type="domain" description="HPS5-like beta-propeller" evidence="1">
    <location>
        <begin position="39"/>
        <end position="353"/>
    </location>
</feature>
<dbReference type="Gene3D" id="2.130.10.10">
    <property type="entry name" value="YVTN repeat-like/Quinoprotein amine dehydrogenase"/>
    <property type="match status" value="1"/>
</dbReference>
<keyword evidence="2" id="KW-1185">Reference proteome</keyword>
<name>A0AAJ7DVG2_9HYME</name>
<dbReference type="GeneID" id="105362219"/>
<accession>A0AAJ7DVG2</accession>
<dbReference type="AlphaFoldDB" id="A0AAJ7DVG2"/>
<dbReference type="KEGG" id="csol:105362219"/>
<dbReference type="Pfam" id="PF23756">
    <property type="entry name" value="Beta-prop_HPS5"/>
    <property type="match status" value="1"/>
</dbReference>
<dbReference type="InterPro" id="IPR015943">
    <property type="entry name" value="WD40/YVTN_repeat-like_dom_sf"/>
</dbReference>
<dbReference type="SUPFAM" id="SSF50978">
    <property type="entry name" value="WD40 repeat-like"/>
    <property type="match status" value="1"/>
</dbReference>
<proteinExistence type="predicted"/>
<dbReference type="GO" id="GO:0005737">
    <property type="term" value="C:cytoplasm"/>
    <property type="evidence" value="ECO:0007669"/>
    <property type="project" value="GOC"/>
</dbReference>
<dbReference type="InterPro" id="IPR056499">
    <property type="entry name" value="Beta-prop_HPS5-like"/>
</dbReference>
<evidence type="ECO:0000313" key="2">
    <source>
        <dbReference type="Proteomes" id="UP000695007"/>
    </source>
</evidence>
<dbReference type="InterPro" id="IPR036322">
    <property type="entry name" value="WD40_repeat_dom_sf"/>
</dbReference>